<dbReference type="Proteomes" id="UP000008021">
    <property type="component" value="Chromosome 7"/>
</dbReference>
<name>A0A0E0E764_9ORYZ</name>
<dbReference type="EnsemblPlants" id="OMERI07G01100.1">
    <property type="protein sequence ID" value="OMERI07G01100.1"/>
    <property type="gene ID" value="OMERI07G01100"/>
</dbReference>
<accession>A0A0E0E764</accession>
<organism evidence="2">
    <name type="scientific">Oryza meridionalis</name>
    <dbReference type="NCBI Taxonomy" id="40149"/>
    <lineage>
        <taxon>Eukaryota</taxon>
        <taxon>Viridiplantae</taxon>
        <taxon>Streptophyta</taxon>
        <taxon>Embryophyta</taxon>
        <taxon>Tracheophyta</taxon>
        <taxon>Spermatophyta</taxon>
        <taxon>Magnoliopsida</taxon>
        <taxon>Liliopsida</taxon>
        <taxon>Poales</taxon>
        <taxon>Poaceae</taxon>
        <taxon>BOP clade</taxon>
        <taxon>Oryzoideae</taxon>
        <taxon>Oryzeae</taxon>
        <taxon>Oryzinae</taxon>
        <taxon>Oryza</taxon>
    </lineage>
</organism>
<dbReference type="HOGENOM" id="CLU_1621633_0_0_1"/>
<proteinExistence type="predicted"/>
<evidence type="ECO:0000256" key="1">
    <source>
        <dbReference type="SAM" id="MobiDB-lite"/>
    </source>
</evidence>
<dbReference type="AlphaFoldDB" id="A0A0E0E764"/>
<protein>
    <submittedName>
        <fullName evidence="2">Uncharacterized protein</fullName>
    </submittedName>
</protein>
<reference evidence="2" key="2">
    <citation type="submission" date="2018-05" db="EMBL/GenBank/DDBJ databases">
        <title>OmerRS3 (Oryza meridionalis Reference Sequence Version 3).</title>
        <authorList>
            <person name="Zhang J."/>
            <person name="Kudrna D."/>
            <person name="Lee S."/>
            <person name="Talag J."/>
            <person name="Welchert J."/>
            <person name="Wing R.A."/>
        </authorList>
    </citation>
    <scope>NUCLEOTIDE SEQUENCE [LARGE SCALE GENOMIC DNA]</scope>
    <source>
        <strain evidence="2">cv. OR44</strain>
    </source>
</reference>
<evidence type="ECO:0000313" key="2">
    <source>
        <dbReference type="EnsemblPlants" id="OMERI07G01100.1"/>
    </source>
</evidence>
<feature type="region of interest" description="Disordered" evidence="1">
    <location>
        <begin position="36"/>
        <end position="59"/>
    </location>
</feature>
<evidence type="ECO:0000313" key="3">
    <source>
        <dbReference type="Proteomes" id="UP000008021"/>
    </source>
</evidence>
<feature type="region of interest" description="Disordered" evidence="1">
    <location>
        <begin position="130"/>
        <end position="164"/>
    </location>
</feature>
<reference evidence="2" key="1">
    <citation type="submission" date="2015-04" db="UniProtKB">
        <authorList>
            <consortium name="EnsemblPlants"/>
        </authorList>
    </citation>
    <scope>IDENTIFICATION</scope>
</reference>
<sequence length="164" mass="18335">MAYGRAAREKREVRAALAALRGRWWHEELTRDRPVTADCGGGKGRRAKRGFSSGRRGVDSPELGLLQGFKNSFHRSRKAERHREWLTMRGGLRDRAGARGELWRAAAGAAHRAAEEGVWWRAHRQERSSVGSADVVTAAGRRSTERAWPGKKRGGGVVEAARWR</sequence>
<keyword evidence="3" id="KW-1185">Reference proteome</keyword>
<dbReference type="Gramene" id="OMERI07G01100.1">
    <property type="protein sequence ID" value="OMERI07G01100.1"/>
    <property type="gene ID" value="OMERI07G01100"/>
</dbReference>